<keyword evidence="2" id="KW-0812">Transmembrane</keyword>
<keyword evidence="4" id="KW-1185">Reference proteome</keyword>
<gene>
    <name evidence="3" type="ORF">SASPL_118695</name>
</gene>
<feature type="compositionally biased region" description="Low complexity" evidence="1">
    <location>
        <begin position="50"/>
        <end position="60"/>
    </location>
</feature>
<dbReference type="EMBL" id="PNBA02000006">
    <property type="protein sequence ID" value="KAG6422132.1"/>
    <property type="molecule type" value="Genomic_DNA"/>
</dbReference>
<proteinExistence type="predicted"/>
<accession>A0A8X8ZXH1</accession>
<feature type="region of interest" description="Disordered" evidence="1">
    <location>
        <begin position="49"/>
        <end position="72"/>
    </location>
</feature>
<dbReference type="PANTHER" id="PTHR33646:SF6">
    <property type="entry name" value="TRANSMEMBRANE PROTEIN"/>
    <property type="match status" value="1"/>
</dbReference>
<reference evidence="3" key="2">
    <citation type="submission" date="2020-08" db="EMBL/GenBank/DDBJ databases">
        <title>Plant Genome Project.</title>
        <authorList>
            <person name="Zhang R.-G."/>
        </authorList>
    </citation>
    <scope>NUCLEOTIDE SEQUENCE</scope>
    <source>
        <strain evidence="3">Huo1</strain>
        <tissue evidence="3">Leaf</tissue>
    </source>
</reference>
<keyword evidence="2" id="KW-0472">Membrane</keyword>
<feature type="transmembrane region" description="Helical" evidence="2">
    <location>
        <begin position="184"/>
        <end position="204"/>
    </location>
</feature>
<evidence type="ECO:0000313" key="3">
    <source>
        <dbReference type="EMBL" id="KAG6422132.1"/>
    </source>
</evidence>
<comment type="caution">
    <text evidence="3">The sequence shown here is derived from an EMBL/GenBank/DDBJ whole genome shotgun (WGS) entry which is preliminary data.</text>
</comment>
<organism evidence="3">
    <name type="scientific">Salvia splendens</name>
    <name type="common">Scarlet sage</name>
    <dbReference type="NCBI Taxonomy" id="180675"/>
    <lineage>
        <taxon>Eukaryota</taxon>
        <taxon>Viridiplantae</taxon>
        <taxon>Streptophyta</taxon>
        <taxon>Embryophyta</taxon>
        <taxon>Tracheophyta</taxon>
        <taxon>Spermatophyta</taxon>
        <taxon>Magnoliopsida</taxon>
        <taxon>eudicotyledons</taxon>
        <taxon>Gunneridae</taxon>
        <taxon>Pentapetalae</taxon>
        <taxon>asterids</taxon>
        <taxon>lamiids</taxon>
        <taxon>Lamiales</taxon>
        <taxon>Lamiaceae</taxon>
        <taxon>Nepetoideae</taxon>
        <taxon>Mentheae</taxon>
        <taxon>Salviinae</taxon>
        <taxon>Salvia</taxon>
        <taxon>Salvia subgen. Calosphace</taxon>
        <taxon>core Calosphace</taxon>
    </lineage>
</organism>
<reference evidence="3" key="1">
    <citation type="submission" date="2018-01" db="EMBL/GenBank/DDBJ databases">
        <authorList>
            <person name="Mao J.F."/>
        </authorList>
    </citation>
    <scope>NUCLEOTIDE SEQUENCE</scope>
    <source>
        <strain evidence="3">Huo1</strain>
        <tissue evidence="3">Leaf</tissue>
    </source>
</reference>
<evidence type="ECO:0000256" key="2">
    <source>
        <dbReference type="SAM" id="Phobius"/>
    </source>
</evidence>
<dbReference type="InterPro" id="IPR045883">
    <property type="entry name" value="At4g13530-like"/>
</dbReference>
<sequence>MDGELQDWELLHHNSDSEPIPFDDIDSTGFIHADYFSLDSLKRYAHNSDDNNSAVSDNPSWIDPSSDDNPARYLHKESTEFWSDSSSERSEDRNRFTDFSARNEIGFHEGIREVGEKGDKVDSNRIEAKSSSVSEELDKVEEKMESGDDHMGNEEIDKKSSHVVVWWKMPMEFVNYFVFRMSPVWTVSVAAAFMGFVILGRRLYKMKKKNRARGLQIKVAVDDKFPILELLVIIKKDLVVFILGGWGTKDSSAPLAIATIYASQEFGRHRIFLLKVSQVMSRAARLNEAFSVVKHVPLIRPSLPAIGITSWPAMAIR</sequence>
<evidence type="ECO:0000313" key="4">
    <source>
        <dbReference type="Proteomes" id="UP000298416"/>
    </source>
</evidence>
<dbReference type="PANTHER" id="PTHR33646">
    <property type="entry name" value="GB|AAF00631.1"/>
    <property type="match status" value="1"/>
</dbReference>
<feature type="compositionally biased region" description="Basic and acidic residues" evidence="1">
    <location>
        <begin position="113"/>
        <end position="128"/>
    </location>
</feature>
<keyword evidence="2" id="KW-1133">Transmembrane helix</keyword>
<dbReference type="AlphaFoldDB" id="A0A8X8ZXH1"/>
<name>A0A8X8ZXH1_SALSN</name>
<dbReference type="Proteomes" id="UP000298416">
    <property type="component" value="Unassembled WGS sequence"/>
</dbReference>
<evidence type="ECO:0000256" key="1">
    <source>
        <dbReference type="SAM" id="MobiDB-lite"/>
    </source>
</evidence>
<feature type="region of interest" description="Disordered" evidence="1">
    <location>
        <begin position="113"/>
        <end position="138"/>
    </location>
</feature>
<protein>
    <submittedName>
        <fullName evidence="3">Uncharacterized protein</fullName>
    </submittedName>
</protein>